<keyword evidence="2" id="KW-1185">Reference proteome</keyword>
<name>A0ABN0W3V2_9ACTN</name>
<evidence type="ECO:0000313" key="2">
    <source>
        <dbReference type="Proteomes" id="UP001501822"/>
    </source>
</evidence>
<gene>
    <name evidence="1" type="ORF">GCM10010151_12630</name>
</gene>
<comment type="caution">
    <text evidence="1">The sequence shown here is derived from an EMBL/GenBank/DDBJ whole genome shotgun (WGS) entry which is preliminary data.</text>
</comment>
<organism evidence="1 2">
    <name type="scientific">Actinoallomurus spadix</name>
    <dbReference type="NCBI Taxonomy" id="79912"/>
    <lineage>
        <taxon>Bacteria</taxon>
        <taxon>Bacillati</taxon>
        <taxon>Actinomycetota</taxon>
        <taxon>Actinomycetes</taxon>
        <taxon>Streptosporangiales</taxon>
        <taxon>Thermomonosporaceae</taxon>
        <taxon>Actinoallomurus</taxon>
    </lineage>
</organism>
<reference evidence="1 2" key="1">
    <citation type="journal article" date="2019" name="Int. J. Syst. Evol. Microbiol.">
        <title>The Global Catalogue of Microorganisms (GCM) 10K type strain sequencing project: providing services to taxonomists for standard genome sequencing and annotation.</title>
        <authorList>
            <consortium name="The Broad Institute Genomics Platform"/>
            <consortium name="The Broad Institute Genome Sequencing Center for Infectious Disease"/>
            <person name="Wu L."/>
            <person name="Ma J."/>
        </authorList>
    </citation>
    <scope>NUCLEOTIDE SEQUENCE [LARGE SCALE GENOMIC DNA]</scope>
    <source>
        <strain evidence="1 2">JCM 3146</strain>
    </source>
</reference>
<protein>
    <submittedName>
        <fullName evidence="1">Uncharacterized protein</fullName>
    </submittedName>
</protein>
<sequence>MCAGRSPVVLHLSASHGPSRTVPLSEIGDVRRRPATAGFGGTFPPGGKEFGAAPPAQYGVPVISEATWFEKRLGHRAGEDAT</sequence>
<dbReference type="EMBL" id="BAAABM010000007">
    <property type="protein sequence ID" value="GAA0324263.1"/>
    <property type="molecule type" value="Genomic_DNA"/>
</dbReference>
<proteinExistence type="predicted"/>
<dbReference type="Proteomes" id="UP001501822">
    <property type="component" value="Unassembled WGS sequence"/>
</dbReference>
<accession>A0ABN0W3V2</accession>
<evidence type="ECO:0000313" key="1">
    <source>
        <dbReference type="EMBL" id="GAA0324263.1"/>
    </source>
</evidence>